<dbReference type="InterPro" id="IPR000313">
    <property type="entry name" value="PWWP_dom"/>
</dbReference>
<dbReference type="AlphaFoldDB" id="A0A9P3PXP3"/>
<reference evidence="3" key="1">
    <citation type="submission" date="2022-07" db="EMBL/GenBank/DDBJ databases">
        <title>The genome of Lyophyllum shimeji provides insight into the initial evolution of ectomycorrhizal fungal genome.</title>
        <authorList>
            <person name="Kobayashi Y."/>
            <person name="Shibata T."/>
            <person name="Hirakawa H."/>
            <person name="Shigenobu S."/>
            <person name="Nishiyama T."/>
            <person name="Yamada A."/>
            <person name="Hasebe M."/>
            <person name="Kawaguchi M."/>
        </authorList>
    </citation>
    <scope>NUCLEOTIDE SEQUENCE</scope>
    <source>
        <strain evidence="3">AT787</strain>
    </source>
</reference>
<dbReference type="SMART" id="SM00293">
    <property type="entry name" value="PWWP"/>
    <property type="match status" value="1"/>
</dbReference>
<feature type="domain" description="PWWP" evidence="2">
    <location>
        <begin position="18"/>
        <end position="71"/>
    </location>
</feature>
<accession>A0A9P3PXP3</accession>
<keyword evidence="4" id="KW-1185">Reference proteome</keyword>
<organism evidence="3 4">
    <name type="scientific">Lyophyllum shimeji</name>
    <name type="common">Hon-shimeji</name>
    <name type="synonym">Tricholoma shimeji</name>
    <dbReference type="NCBI Taxonomy" id="47721"/>
    <lineage>
        <taxon>Eukaryota</taxon>
        <taxon>Fungi</taxon>
        <taxon>Dikarya</taxon>
        <taxon>Basidiomycota</taxon>
        <taxon>Agaricomycotina</taxon>
        <taxon>Agaricomycetes</taxon>
        <taxon>Agaricomycetidae</taxon>
        <taxon>Agaricales</taxon>
        <taxon>Tricholomatineae</taxon>
        <taxon>Lyophyllaceae</taxon>
        <taxon>Lyophyllum</taxon>
    </lineage>
</organism>
<evidence type="ECO:0000313" key="4">
    <source>
        <dbReference type="Proteomes" id="UP001063166"/>
    </source>
</evidence>
<name>A0A9P3PXP3_LYOSH</name>
<dbReference type="PROSITE" id="PS50812">
    <property type="entry name" value="PWWP"/>
    <property type="match status" value="1"/>
</dbReference>
<feature type="region of interest" description="Disordered" evidence="1">
    <location>
        <begin position="393"/>
        <end position="451"/>
    </location>
</feature>
<dbReference type="Proteomes" id="UP001063166">
    <property type="component" value="Unassembled WGS sequence"/>
</dbReference>
<evidence type="ECO:0000256" key="1">
    <source>
        <dbReference type="SAM" id="MobiDB-lite"/>
    </source>
</evidence>
<evidence type="ECO:0000313" key="3">
    <source>
        <dbReference type="EMBL" id="GLB44947.1"/>
    </source>
</evidence>
<feature type="region of interest" description="Disordered" evidence="1">
    <location>
        <begin position="125"/>
        <end position="245"/>
    </location>
</feature>
<proteinExistence type="predicted"/>
<dbReference type="Pfam" id="PF00855">
    <property type="entry name" value="PWWP"/>
    <property type="match status" value="1"/>
</dbReference>
<feature type="compositionally biased region" description="Basic residues" evidence="1">
    <location>
        <begin position="189"/>
        <end position="202"/>
    </location>
</feature>
<protein>
    <submittedName>
        <fullName evidence="3">PWWP domain containing protein</fullName>
    </submittedName>
</protein>
<feature type="region of interest" description="Disordered" evidence="1">
    <location>
        <begin position="345"/>
        <end position="379"/>
    </location>
</feature>
<dbReference type="Gene3D" id="2.30.30.140">
    <property type="match status" value="1"/>
</dbReference>
<feature type="compositionally biased region" description="Basic and acidic residues" evidence="1">
    <location>
        <begin position="227"/>
        <end position="245"/>
    </location>
</feature>
<dbReference type="InterPro" id="IPR035503">
    <property type="entry name" value="IOC4-like_PWWP"/>
</dbReference>
<dbReference type="CDD" id="cd05840">
    <property type="entry name" value="PWWP_ScIOC4-like"/>
    <property type="match status" value="1"/>
</dbReference>
<evidence type="ECO:0000259" key="2">
    <source>
        <dbReference type="PROSITE" id="PS50812"/>
    </source>
</evidence>
<feature type="compositionally biased region" description="Acidic residues" evidence="1">
    <location>
        <begin position="211"/>
        <end position="226"/>
    </location>
</feature>
<feature type="compositionally biased region" description="Acidic residues" evidence="1">
    <location>
        <begin position="409"/>
        <end position="424"/>
    </location>
</feature>
<dbReference type="SUPFAM" id="SSF63748">
    <property type="entry name" value="Tudor/PWWP/MBT"/>
    <property type="match status" value="1"/>
</dbReference>
<sequence length="451" mass="48929">MSKKSTKAAPKDVSTYSERDIVLGKVRGYPPWPGMIVDPDSVPDAVQAERPAKKANFYCVQFFPTGDYAWLVPKDISKLQTHEIESYINEPYKKSGDLLQGYRTALDPTAWEASRVARVAALAADEDAEAEAEVDDAEVDELDTDDEDKKKAAAAAAKSRKRKRESDAAAAPKTRKTPKEKKAAEGKEKKKTAAATKPRKSGAPKSRAMVESEDEHGAEEDAEGEDAGDKEKEEDPEDAKMQADPEAVKVREWRHRLQKAFLSNKTTPEDADMPALDALFSTVESYHAMSVAYLQFSKIGKVMRHITLLPEDRVPRDAEFRFRERARALVERWQLVLGAGRTEMKGQEVNGNGNGKEGKEEGKAGVNGAEVAAEDTKDTKEVTAGAAAIDLNANGHTHTEGGAVKAEQDVDAVGEAEAEAEAEADAQGHADAQGEVEVDAPAEVDVPMAEA</sequence>
<gene>
    <name evidence="3" type="ORF">LshimejAT787_1900250</name>
</gene>
<comment type="caution">
    <text evidence="3">The sequence shown here is derived from an EMBL/GenBank/DDBJ whole genome shotgun (WGS) entry which is preliminary data.</text>
</comment>
<dbReference type="EMBL" id="BRPK01000019">
    <property type="protein sequence ID" value="GLB44947.1"/>
    <property type="molecule type" value="Genomic_DNA"/>
</dbReference>
<dbReference type="OrthoDB" id="62853at2759"/>
<feature type="compositionally biased region" description="Acidic residues" evidence="1">
    <location>
        <begin position="125"/>
        <end position="146"/>
    </location>
</feature>